<comment type="caution">
    <text evidence="1">The sequence shown here is derived from an EMBL/GenBank/DDBJ whole genome shotgun (WGS) entry which is preliminary data.</text>
</comment>
<name>A0ACC1MJR8_9HYPO</name>
<keyword evidence="2" id="KW-1185">Reference proteome</keyword>
<sequence>MDIKPMVPEQDHRQFQPLNRHPVPPGEPMQMNYQPSYHLPQPHHQDHQQAQGHLYTHGMMHNSMSNYTHQPLSHDSYHQPPTPSLANIPQYQKPQSQQSQPQPQPQSQQQPHQPHQQHQQRQQHQQLPQGQQHQMQPPPSIGYKDSLPAILAIDPEGIYAERLPENRTLRLNLINTYFERSAALRNLSFIHKPSFMKSFDQDSVVQDYGEPLLYVMCALGARQLYFDHIAPCANQMVVDADQVPGEKWAVKARQDAMRDLHAPDVHNLMTMVLLCDYGLREDKNAMVFVLISVLYRMVRLLSLDTYRPLEAGSTPQQIMERESEIRLVWACYYLDVLVGNGVEKNLCWRDDVPAIPLPCPEENFLSQTPSQPYFLEDIERNDIADVVPNLDFQAISILVLRLRSKVMYLIRNPQKDVKVWDNESKFLQIINRLETILAKLPEKYQLTDLNMYILKDGGALGAVFVLHLLMHAVIFDLTRTSLAGFNFPLSNDFKIAPEDFKLKCQDLCRQHAIEVSLLFRRALTHGPTAFDDLFCVDAAFESSKVQLVYAATVNHSPFIVQQTKSNLCTNIETLQSLSRDTDTRNSVLRALLPICSLFGFREIAEKYAMNGGTPDETEVTGSADMHHLGRLAPFRRGRSELQRASHTAHSPRTSASSNTYPSPMTQSSRNPPRSSTGQDATMFTGMIPMPRPGMNLDGTMGPTTPGTAQRPPLQIMPSAGMAQHAAMLQPSIDDYIKTADEMSNLLTWNMPDLTPWITFDNMILPG</sequence>
<protein>
    <submittedName>
        <fullName evidence="1">Uncharacterized protein</fullName>
    </submittedName>
</protein>
<reference evidence="1" key="1">
    <citation type="submission" date="2022-08" db="EMBL/GenBank/DDBJ databases">
        <title>Genome Sequence of Lecanicillium fungicola.</title>
        <authorList>
            <person name="Buettner E."/>
        </authorList>
    </citation>
    <scope>NUCLEOTIDE SEQUENCE</scope>
    <source>
        <strain evidence="1">Babe33</strain>
    </source>
</reference>
<evidence type="ECO:0000313" key="2">
    <source>
        <dbReference type="Proteomes" id="UP001143910"/>
    </source>
</evidence>
<organism evidence="1 2">
    <name type="scientific">Zarea fungicola</name>
    <dbReference type="NCBI Taxonomy" id="93591"/>
    <lineage>
        <taxon>Eukaryota</taxon>
        <taxon>Fungi</taxon>
        <taxon>Dikarya</taxon>
        <taxon>Ascomycota</taxon>
        <taxon>Pezizomycotina</taxon>
        <taxon>Sordariomycetes</taxon>
        <taxon>Hypocreomycetidae</taxon>
        <taxon>Hypocreales</taxon>
        <taxon>Cordycipitaceae</taxon>
        <taxon>Zarea</taxon>
    </lineage>
</organism>
<dbReference type="EMBL" id="JANJQO010002468">
    <property type="protein sequence ID" value="KAJ2966917.1"/>
    <property type="molecule type" value="Genomic_DNA"/>
</dbReference>
<proteinExistence type="predicted"/>
<accession>A0ACC1MJR8</accession>
<dbReference type="Proteomes" id="UP001143910">
    <property type="component" value="Unassembled WGS sequence"/>
</dbReference>
<evidence type="ECO:0000313" key="1">
    <source>
        <dbReference type="EMBL" id="KAJ2966917.1"/>
    </source>
</evidence>
<gene>
    <name evidence="1" type="ORF">NQ176_g9919</name>
</gene>